<proteinExistence type="predicted"/>
<dbReference type="OrthoDB" id="672536at2759"/>
<evidence type="ECO:0000313" key="3">
    <source>
        <dbReference type="EMBL" id="KAG8074856.1"/>
    </source>
</evidence>
<dbReference type="InterPro" id="IPR055411">
    <property type="entry name" value="LRR_FXL15/At3g58940/PEG3-like"/>
</dbReference>
<feature type="compositionally biased region" description="Acidic residues" evidence="1">
    <location>
        <begin position="21"/>
        <end position="30"/>
    </location>
</feature>
<reference evidence="3" key="1">
    <citation type="journal article" date="2021" name="bioRxiv">
        <title>Whole Genome Assembly and Annotation of Northern Wild Rice, Zizania palustris L., Supports a Whole Genome Duplication in the Zizania Genus.</title>
        <authorList>
            <person name="Haas M."/>
            <person name="Kono T."/>
            <person name="Macchietto M."/>
            <person name="Millas R."/>
            <person name="McGilp L."/>
            <person name="Shao M."/>
            <person name="Duquette J."/>
            <person name="Hirsch C.N."/>
            <person name="Kimball J."/>
        </authorList>
    </citation>
    <scope>NUCLEOTIDE SEQUENCE</scope>
    <source>
        <tissue evidence="3">Fresh leaf tissue</tissue>
    </source>
</reference>
<accession>A0A8J5TFC1</accession>
<dbReference type="PANTHER" id="PTHR34145:SF65">
    <property type="entry name" value="FBD DOMAIN-CONTAINING PROTEIN"/>
    <property type="match status" value="1"/>
</dbReference>
<sequence length="497" mass="57073">MADALESDRGSGVKRRRTDGQDGEGEPEEEDLISLLPDDMLREIVSRLPLRYGIRTQVVCKRWRNCWKERRQKMSCKYEILPRVHPSPSAVVEEMQDLARQRRLIEYLSVVIHTTTVQIEQFRVILRCTADCAVENLHIDLSNRSPTRPLRLHFPLLSRNLARLSLCATTMSNLYFMDARPFPELAAIYLHSVTVSTRIFDIILALCPSLRVLDLRKCSRLDAIAITSRGPNLTSLTIADCDGVTMVNVLLVSSLRSICYSGRFLPSPFNLPPASCTNLYLSYQYSGLILPKLFDQWVENTAVYLSNETIAINITNFTICSNALRTINFSKDHRESSRIHKSVNLPRLTELRLLMFEMKAENLSSIYLFLKIFRCPNLSRLFVQFPKFGHEPFQENLLDRVTEEWLEDGLDNLTVVRIMNFNWHRIKVQLLIFLLRNARNIRTLQLVSPSAVPLNVSGIEQEDLSPIREAFANDIIILRQFEDGSSSTKPFHSEMSP</sequence>
<dbReference type="Pfam" id="PF24758">
    <property type="entry name" value="LRR_At5g56370"/>
    <property type="match status" value="1"/>
</dbReference>
<keyword evidence="4" id="KW-1185">Reference proteome</keyword>
<dbReference type="PANTHER" id="PTHR34145">
    <property type="entry name" value="OS02G0105600 PROTEIN"/>
    <property type="match status" value="1"/>
</dbReference>
<gene>
    <name evidence="3" type="ORF">GUJ93_ZPchr0006g44196</name>
</gene>
<evidence type="ECO:0000259" key="2">
    <source>
        <dbReference type="SMART" id="SM00256"/>
    </source>
</evidence>
<dbReference type="InterPro" id="IPR053772">
    <property type="entry name" value="At1g61320/At1g61330-like"/>
</dbReference>
<protein>
    <recommendedName>
        <fullName evidence="2">F-box domain-containing protein</fullName>
    </recommendedName>
</protein>
<feature type="region of interest" description="Disordered" evidence="1">
    <location>
        <begin position="1"/>
        <end position="30"/>
    </location>
</feature>
<dbReference type="Pfam" id="PF00646">
    <property type="entry name" value="F-box"/>
    <property type="match status" value="1"/>
</dbReference>
<evidence type="ECO:0000256" key="1">
    <source>
        <dbReference type="SAM" id="MobiDB-lite"/>
    </source>
</evidence>
<dbReference type="AlphaFoldDB" id="A0A8J5TFC1"/>
<name>A0A8J5TFC1_ZIZPA</name>
<dbReference type="EMBL" id="JAAALK010000283">
    <property type="protein sequence ID" value="KAG8074856.1"/>
    <property type="molecule type" value="Genomic_DNA"/>
</dbReference>
<dbReference type="Proteomes" id="UP000729402">
    <property type="component" value="Unassembled WGS sequence"/>
</dbReference>
<evidence type="ECO:0000313" key="4">
    <source>
        <dbReference type="Proteomes" id="UP000729402"/>
    </source>
</evidence>
<feature type="compositionally biased region" description="Basic and acidic residues" evidence="1">
    <location>
        <begin position="1"/>
        <end position="11"/>
    </location>
</feature>
<reference evidence="3" key="2">
    <citation type="submission" date="2021-02" db="EMBL/GenBank/DDBJ databases">
        <authorList>
            <person name="Kimball J.A."/>
            <person name="Haas M.W."/>
            <person name="Macchietto M."/>
            <person name="Kono T."/>
            <person name="Duquette J."/>
            <person name="Shao M."/>
        </authorList>
    </citation>
    <scope>NUCLEOTIDE SEQUENCE</scope>
    <source>
        <tissue evidence="3">Fresh leaf tissue</tissue>
    </source>
</reference>
<feature type="domain" description="F-box" evidence="2">
    <location>
        <begin position="36"/>
        <end position="74"/>
    </location>
</feature>
<comment type="caution">
    <text evidence="3">The sequence shown here is derived from an EMBL/GenBank/DDBJ whole genome shotgun (WGS) entry which is preliminary data.</text>
</comment>
<organism evidence="3 4">
    <name type="scientific">Zizania palustris</name>
    <name type="common">Northern wild rice</name>
    <dbReference type="NCBI Taxonomy" id="103762"/>
    <lineage>
        <taxon>Eukaryota</taxon>
        <taxon>Viridiplantae</taxon>
        <taxon>Streptophyta</taxon>
        <taxon>Embryophyta</taxon>
        <taxon>Tracheophyta</taxon>
        <taxon>Spermatophyta</taxon>
        <taxon>Magnoliopsida</taxon>
        <taxon>Liliopsida</taxon>
        <taxon>Poales</taxon>
        <taxon>Poaceae</taxon>
        <taxon>BOP clade</taxon>
        <taxon>Oryzoideae</taxon>
        <taxon>Oryzeae</taxon>
        <taxon>Zizaniinae</taxon>
        <taxon>Zizania</taxon>
    </lineage>
</organism>
<dbReference type="InterPro" id="IPR001810">
    <property type="entry name" value="F-box_dom"/>
</dbReference>
<dbReference type="SMART" id="SM00256">
    <property type="entry name" value="FBOX"/>
    <property type="match status" value="1"/>
</dbReference>